<evidence type="ECO:0000313" key="3">
    <source>
        <dbReference type="Proteomes" id="UP000095229"/>
    </source>
</evidence>
<dbReference type="OrthoDB" id="5654259at2"/>
<evidence type="ECO:0000313" key="2">
    <source>
        <dbReference type="EMBL" id="OEH48847.1"/>
    </source>
</evidence>
<evidence type="ECO:0000256" key="1">
    <source>
        <dbReference type="SAM" id="MobiDB-lite"/>
    </source>
</evidence>
<feature type="region of interest" description="Disordered" evidence="1">
    <location>
        <begin position="79"/>
        <end position="151"/>
    </location>
</feature>
<keyword evidence="3" id="KW-1185">Reference proteome</keyword>
<accession>A0A1E5JWD6</accession>
<proteinExistence type="predicted"/>
<comment type="caution">
    <text evidence="2">The sequence shown here is derived from an EMBL/GenBank/DDBJ whole genome shotgun (WGS) entry which is preliminary data.</text>
</comment>
<dbReference type="Proteomes" id="UP000095229">
    <property type="component" value="Unassembled WGS sequence"/>
</dbReference>
<gene>
    <name evidence="2" type="ORF">lpari_00094</name>
</gene>
<dbReference type="RefSeq" id="WP_058518809.1">
    <property type="nucleotide sequence ID" value="NZ_CAAAIE010000001.1"/>
</dbReference>
<feature type="compositionally biased region" description="Low complexity" evidence="1">
    <location>
        <begin position="122"/>
        <end position="133"/>
    </location>
</feature>
<name>A0A1E5JWD6_9GAMM</name>
<evidence type="ECO:0008006" key="4">
    <source>
        <dbReference type="Google" id="ProtNLM"/>
    </source>
</evidence>
<dbReference type="AlphaFoldDB" id="A0A1E5JWD6"/>
<feature type="compositionally biased region" description="Basic and acidic residues" evidence="1">
    <location>
        <begin position="142"/>
        <end position="151"/>
    </location>
</feature>
<protein>
    <recommendedName>
        <fullName evidence="4">Phasin domain-containing protein</fullName>
    </recommendedName>
</protein>
<dbReference type="EMBL" id="LSOG01000003">
    <property type="protein sequence ID" value="OEH48847.1"/>
    <property type="molecule type" value="Genomic_DNA"/>
</dbReference>
<organism evidence="2 3">
    <name type="scientific">Legionella parisiensis</name>
    <dbReference type="NCBI Taxonomy" id="45071"/>
    <lineage>
        <taxon>Bacteria</taxon>
        <taxon>Pseudomonadati</taxon>
        <taxon>Pseudomonadota</taxon>
        <taxon>Gammaproteobacteria</taxon>
        <taxon>Legionellales</taxon>
        <taxon>Legionellaceae</taxon>
        <taxon>Legionella</taxon>
    </lineage>
</organism>
<dbReference type="PATRIC" id="fig|45071.6.peg.3362"/>
<feature type="compositionally biased region" description="Basic and acidic residues" evidence="1">
    <location>
        <begin position="79"/>
        <end position="88"/>
    </location>
</feature>
<sequence length="151" mass="17246">MQQFNPNSFNSLSLPLQQIVELNKKTFEKFSYLKAEDFQTNNPQILVEKSVQVFIDNSHKSLDYMHQLFNIWEKLSQESREKTQDVMKKSQSYASSISKDSRSSAKRAHGKSSSPLRREHSSSNSNKSPNSPSRNAAQHTASSDKKHDAIK</sequence>
<reference evidence="2 3" key="1">
    <citation type="submission" date="2016-02" db="EMBL/GenBank/DDBJ databases">
        <title>Secondary metabolites in Legionella.</title>
        <authorList>
            <person name="Tobias N.J."/>
            <person name="Bode H.B."/>
        </authorList>
    </citation>
    <scope>NUCLEOTIDE SEQUENCE [LARGE SCALE GENOMIC DNA]</scope>
    <source>
        <strain evidence="2 3">DSM 19216</strain>
    </source>
</reference>